<keyword evidence="3" id="KW-0804">Transcription</keyword>
<dbReference type="AlphaFoldDB" id="Q1N6R9"/>
<dbReference type="Pfam" id="PF12625">
    <property type="entry name" value="Arabinose_bd"/>
    <property type="match status" value="1"/>
</dbReference>
<reference evidence="5 6" key="1">
    <citation type="submission" date="2006-03" db="EMBL/GenBank/DDBJ databases">
        <authorList>
            <person name="Pinhassi J."/>
            <person name="Pedros-Alio C."/>
            <person name="Ferriera S."/>
            <person name="Johnson J."/>
            <person name="Kravitz S."/>
            <person name="Halpern A."/>
            <person name="Remington K."/>
            <person name="Beeson K."/>
            <person name="Tran B."/>
            <person name="Rogers Y.-H."/>
            <person name="Friedman R."/>
            <person name="Venter J.C."/>
        </authorList>
    </citation>
    <scope>NUCLEOTIDE SEQUENCE [LARGE SCALE GENOMIC DNA]</scope>
    <source>
        <strain evidence="5 6">RED65</strain>
    </source>
</reference>
<organism evidence="5 6">
    <name type="scientific">Bermanella marisrubri</name>
    <dbReference type="NCBI Taxonomy" id="207949"/>
    <lineage>
        <taxon>Bacteria</taxon>
        <taxon>Pseudomonadati</taxon>
        <taxon>Pseudomonadota</taxon>
        <taxon>Gammaproteobacteria</taxon>
        <taxon>Oceanospirillales</taxon>
        <taxon>Oceanospirillaceae</taxon>
        <taxon>Bermanella</taxon>
    </lineage>
</organism>
<dbReference type="PROSITE" id="PS00041">
    <property type="entry name" value="HTH_ARAC_FAMILY_1"/>
    <property type="match status" value="1"/>
</dbReference>
<dbReference type="PROSITE" id="PS01124">
    <property type="entry name" value="HTH_ARAC_FAMILY_2"/>
    <property type="match status" value="1"/>
</dbReference>
<comment type="caution">
    <text evidence="5">The sequence shown here is derived from an EMBL/GenBank/DDBJ whole genome shotgun (WGS) entry which is preliminary data.</text>
</comment>
<gene>
    <name evidence="5" type="ORF">RED65_09034</name>
</gene>
<dbReference type="SMART" id="SM00342">
    <property type="entry name" value="HTH_ARAC"/>
    <property type="match status" value="1"/>
</dbReference>
<dbReference type="InterPro" id="IPR018062">
    <property type="entry name" value="HTH_AraC-typ_CS"/>
</dbReference>
<dbReference type="EMBL" id="AAQH01000001">
    <property type="protein sequence ID" value="EAT13523.1"/>
    <property type="molecule type" value="Genomic_DNA"/>
</dbReference>
<evidence type="ECO:0000259" key="4">
    <source>
        <dbReference type="PROSITE" id="PS01124"/>
    </source>
</evidence>
<dbReference type="PANTHER" id="PTHR47894">
    <property type="entry name" value="HTH-TYPE TRANSCRIPTIONAL REGULATOR GADX"/>
    <property type="match status" value="1"/>
</dbReference>
<accession>Q1N6R9</accession>
<dbReference type="SUPFAM" id="SSF46689">
    <property type="entry name" value="Homeodomain-like"/>
    <property type="match status" value="1"/>
</dbReference>
<evidence type="ECO:0000256" key="1">
    <source>
        <dbReference type="ARBA" id="ARBA00023015"/>
    </source>
</evidence>
<keyword evidence="6" id="KW-1185">Reference proteome</keyword>
<evidence type="ECO:0000313" key="5">
    <source>
        <dbReference type="EMBL" id="EAT13523.1"/>
    </source>
</evidence>
<dbReference type="PANTHER" id="PTHR47894:SF1">
    <property type="entry name" value="HTH-TYPE TRANSCRIPTIONAL REGULATOR VQSM"/>
    <property type="match status" value="1"/>
</dbReference>
<dbReference type="STRING" id="207949.RED65_09034"/>
<keyword evidence="2" id="KW-0238">DNA-binding</keyword>
<sequence length="319" mass="35829">MSIQDLLADTGVSVQSLESLSDSDQWVTERQELQALQNVLNTRGDPFIIGWQLGQRYQLTSYGIWGYALLSSASLRKAMDLGLRYLGLTYALCHIELIERNGKVELIFTPKAQGDLGTLVLVRDISALLVIQRELFAGGFPVFEIHLTLSEQELPSVVTDLTQGLGFELVLNSDQSAVIFDANLLDRPLPRANAQTAKTCEDQCRQLLQQQNQYRDIAQDVRDKLLSLGLYASMEQVASSMARTTRTLHRQLKEEGMSWRLVRDEVRMGMAEALLANSISFDEIAERLGYSDAANFSHAFKRWKGVSPKTYRDGLYMAT</sequence>
<dbReference type="InterPro" id="IPR032687">
    <property type="entry name" value="AraC-type_N"/>
</dbReference>
<dbReference type="PRINTS" id="PR00032">
    <property type="entry name" value="HTHARAC"/>
</dbReference>
<dbReference type="GO" id="GO:0000976">
    <property type="term" value="F:transcription cis-regulatory region binding"/>
    <property type="evidence" value="ECO:0007669"/>
    <property type="project" value="TreeGrafter"/>
</dbReference>
<dbReference type="Gene3D" id="1.10.10.60">
    <property type="entry name" value="Homeodomain-like"/>
    <property type="match status" value="1"/>
</dbReference>
<name>Q1N6R9_9GAMM</name>
<dbReference type="InterPro" id="IPR009057">
    <property type="entry name" value="Homeodomain-like_sf"/>
</dbReference>
<dbReference type="Proteomes" id="UP000004263">
    <property type="component" value="Unassembled WGS sequence"/>
</dbReference>
<evidence type="ECO:0000256" key="3">
    <source>
        <dbReference type="ARBA" id="ARBA00023163"/>
    </source>
</evidence>
<dbReference type="Pfam" id="PF12833">
    <property type="entry name" value="HTH_18"/>
    <property type="match status" value="1"/>
</dbReference>
<dbReference type="RefSeq" id="WP_007016944.1">
    <property type="nucleotide sequence ID" value="NZ_CH724113.1"/>
</dbReference>
<dbReference type="HOGENOM" id="CLU_047522_3_3_6"/>
<dbReference type="GO" id="GO:0003700">
    <property type="term" value="F:DNA-binding transcription factor activity"/>
    <property type="evidence" value="ECO:0007669"/>
    <property type="project" value="InterPro"/>
</dbReference>
<dbReference type="InterPro" id="IPR018060">
    <property type="entry name" value="HTH_AraC"/>
</dbReference>
<feature type="domain" description="HTH araC/xylS-type" evidence="4">
    <location>
        <begin position="215"/>
        <end position="314"/>
    </location>
</feature>
<protein>
    <submittedName>
        <fullName evidence="5">Probable transcriptional regulator</fullName>
    </submittedName>
</protein>
<proteinExistence type="predicted"/>
<evidence type="ECO:0000256" key="2">
    <source>
        <dbReference type="ARBA" id="ARBA00023125"/>
    </source>
</evidence>
<dbReference type="InterPro" id="IPR020449">
    <property type="entry name" value="Tscrpt_reg_AraC-type_HTH"/>
</dbReference>
<dbReference type="GO" id="GO:0005829">
    <property type="term" value="C:cytosol"/>
    <property type="evidence" value="ECO:0007669"/>
    <property type="project" value="TreeGrafter"/>
</dbReference>
<evidence type="ECO:0000313" key="6">
    <source>
        <dbReference type="Proteomes" id="UP000004263"/>
    </source>
</evidence>
<keyword evidence="1" id="KW-0805">Transcription regulation</keyword>